<evidence type="ECO:0000256" key="2">
    <source>
        <dbReference type="ARBA" id="ARBA00007282"/>
    </source>
</evidence>
<comment type="similarity">
    <text evidence="2">Belongs to the wax synthase family.</text>
</comment>
<comment type="subcellular location">
    <subcellularLocation>
        <location evidence="1">Membrane</location>
        <topology evidence="1">Multi-pass membrane protein</topology>
    </subcellularLocation>
</comment>
<dbReference type="PANTHER" id="PTHR31595">
    <property type="entry name" value="LONG-CHAIN-ALCOHOL O-FATTY-ACYLTRANSFERASE 3-RELATED"/>
    <property type="match status" value="1"/>
</dbReference>
<feature type="transmembrane region" description="Helical" evidence="8">
    <location>
        <begin position="262"/>
        <end position="281"/>
    </location>
</feature>
<dbReference type="GO" id="GO:0006629">
    <property type="term" value="P:lipid metabolic process"/>
    <property type="evidence" value="ECO:0007669"/>
    <property type="project" value="InterPro"/>
</dbReference>
<feature type="transmembrane region" description="Helical" evidence="8">
    <location>
        <begin position="144"/>
        <end position="164"/>
    </location>
</feature>
<dbReference type="GO" id="GO:0016020">
    <property type="term" value="C:membrane"/>
    <property type="evidence" value="ECO:0007669"/>
    <property type="project" value="UniProtKB-SubCell"/>
</dbReference>
<feature type="transmembrane region" description="Helical" evidence="8">
    <location>
        <begin position="32"/>
        <end position="51"/>
    </location>
</feature>
<proteinExistence type="inferred from homology"/>
<dbReference type="GO" id="GO:0008374">
    <property type="term" value="F:O-acyltransferase activity"/>
    <property type="evidence" value="ECO:0007669"/>
    <property type="project" value="InterPro"/>
</dbReference>
<feature type="transmembrane region" description="Helical" evidence="8">
    <location>
        <begin position="7"/>
        <end position="26"/>
    </location>
</feature>
<feature type="domain" description="Wax synthase" evidence="9">
    <location>
        <begin position="162"/>
        <end position="236"/>
    </location>
</feature>
<feature type="transmembrane region" description="Helical" evidence="8">
    <location>
        <begin position="115"/>
        <end position="132"/>
    </location>
</feature>
<evidence type="ECO:0000256" key="3">
    <source>
        <dbReference type="ARBA" id="ARBA00022679"/>
    </source>
</evidence>
<keyword evidence="5 8" id="KW-1133">Transmembrane helix</keyword>
<dbReference type="AlphaFoldDB" id="A0A9Q0KGS6"/>
<feature type="transmembrane region" description="Helical" evidence="8">
    <location>
        <begin position="204"/>
        <end position="225"/>
    </location>
</feature>
<organism evidence="10 11">
    <name type="scientific">Protea cynaroides</name>
    <dbReference type="NCBI Taxonomy" id="273540"/>
    <lineage>
        <taxon>Eukaryota</taxon>
        <taxon>Viridiplantae</taxon>
        <taxon>Streptophyta</taxon>
        <taxon>Embryophyta</taxon>
        <taxon>Tracheophyta</taxon>
        <taxon>Spermatophyta</taxon>
        <taxon>Magnoliopsida</taxon>
        <taxon>Proteales</taxon>
        <taxon>Proteaceae</taxon>
        <taxon>Protea</taxon>
    </lineage>
</organism>
<evidence type="ECO:0000256" key="6">
    <source>
        <dbReference type="ARBA" id="ARBA00023136"/>
    </source>
</evidence>
<dbReference type="EMBL" id="JAMYWD010000005">
    <property type="protein sequence ID" value="KAJ4970196.1"/>
    <property type="molecule type" value="Genomic_DNA"/>
</dbReference>
<name>A0A9Q0KGS6_9MAGN</name>
<evidence type="ECO:0000313" key="11">
    <source>
        <dbReference type="Proteomes" id="UP001141806"/>
    </source>
</evidence>
<sequence length="317" mass="36649">MEGDLKNIIKVWVSVFASLSYCYLIASRIPEGNFKLLSLIPIFCLFLFLPLTLSSFHLRGFTAFFLAWLANFRLFLAWLAFFLLSLDPSMPLLRFIFCQRENPSPLPTRKTPNSPLVYAIKVKLFAVVIRSYKYRQYVHPHIQMILYGNHIYFGMEVFLGMPTFKEPHLSTSLQDFWGQRWNLMVTKIMHPTVYESESVPQMVAILNTFLVSGLMHELMFFYIGCWQPSWKTMFYFALRGVTLAAEVAAKKALASRWQLHPAVSWTLTNGFVFVTISWLLISQFLRCQLDIKAISEYNAFLGFIKNVGGFGVCHVPQ</sequence>
<protein>
    <recommendedName>
        <fullName evidence="9">Wax synthase domain-containing protein</fullName>
    </recommendedName>
</protein>
<evidence type="ECO:0000256" key="8">
    <source>
        <dbReference type="SAM" id="Phobius"/>
    </source>
</evidence>
<reference evidence="10" key="1">
    <citation type="journal article" date="2023" name="Plant J.">
        <title>The genome of the king protea, Protea cynaroides.</title>
        <authorList>
            <person name="Chang J."/>
            <person name="Duong T.A."/>
            <person name="Schoeman C."/>
            <person name="Ma X."/>
            <person name="Roodt D."/>
            <person name="Barker N."/>
            <person name="Li Z."/>
            <person name="Van de Peer Y."/>
            <person name="Mizrachi E."/>
        </authorList>
    </citation>
    <scope>NUCLEOTIDE SEQUENCE</scope>
    <source>
        <tissue evidence="10">Young leaves</tissue>
    </source>
</reference>
<dbReference type="PANTHER" id="PTHR31595:SF77">
    <property type="entry name" value="ACYL-COA--STEROL O-ACYLTRANSFERASE 1-LIKE"/>
    <property type="match status" value="1"/>
</dbReference>
<keyword evidence="11" id="KW-1185">Reference proteome</keyword>
<comment type="caution">
    <text evidence="10">The sequence shown here is derived from an EMBL/GenBank/DDBJ whole genome shotgun (WGS) entry which is preliminary data.</text>
</comment>
<evidence type="ECO:0000313" key="10">
    <source>
        <dbReference type="EMBL" id="KAJ4970196.1"/>
    </source>
</evidence>
<keyword evidence="6 8" id="KW-0472">Membrane</keyword>
<dbReference type="InterPro" id="IPR032805">
    <property type="entry name" value="Wax_synthase_dom"/>
</dbReference>
<evidence type="ECO:0000256" key="5">
    <source>
        <dbReference type="ARBA" id="ARBA00022989"/>
    </source>
</evidence>
<keyword evidence="4 8" id="KW-0812">Transmembrane</keyword>
<keyword evidence="7" id="KW-0012">Acyltransferase</keyword>
<feature type="transmembrane region" description="Helical" evidence="8">
    <location>
        <begin position="63"/>
        <end position="84"/>
    </location>
</feature>
<evidence type="ECO:0000256" key="7">
    <source>
        <dbReference type="ARBA" id="ARBA00023315"/>
    </source>
</evidence>
<keyword evidence="3" id="KW-0808">Transferase</keyword>
<accession>A0A9Q0KGS6</accession>
<dbReference type="Pfam" id="PF13813">
    <property type="entry name" value="MBOAT_2"/>
    <property type="match status" value="1"/>
</dbReference>
<evidence type="ECO:0000259" key="9">
    <source>
        <dbReference type="Pfam" id="PF13813"/>
    </source>
</evidence>
<dbReference type="InterPro" id="IPR044851">
    <property type="entry name" value="Wax_synthase"/>
</dbReference>
<dbReference type="Proteomes" id="UP001141806">
    <property type="component" value="Unassembled WGS sequence"/>
</dbReference>
<evidence type="ECO:0000256" key="4">
    <source>
        <dbReference type="ARBA" id="ARBA00022692"/>
    </source>
</evidence>
<gene>
    <name evidence="10" type="ORF">NE237_003295</name>
</gene>
<dbReference type="OrthoDB" id="1077582at2759"/>
<evidence type="ECO:0000256" key="1">
    <source>
        <dbReference type="ARBA" id="ARBA00004141"/>
    </source>
</evidence>